<feature type="transmembrane region" description="Helical" evidence="8">
    <location>
        <begin position="12"/>
        <end position="32"/>
    </location>
</feature>
<dbReference type="Pfam" id="PF03547">
    <property type="entry name" value="Mem_trans"/>
    <property type="match status" value="2"/>
</dbReference>
<sequence>MASQSALRTEDRAMGDIVQGLVPIAAAIFIGWGARKTGLIPAELWGGVNKLAYLVLLPALLFVTIASAGSLGGEAAPFLVIATGAFVAMAVIALLLKPVLHTDGPSFTSVFQGGLRWNGFVVLALGQQAFSADQAALLALVFAPTVPLINVLCVAVLSVWGAHEGRVSPSRVAFRIATNPLILGCGLGALASFTPLLREPLLLDTAELVGRGALPLILLTVGASLDFSAISAKPAMLAAATALKLLVAPAVFIGLGMAFGLPADIIPVLAAVGAAPGAASSYVLAKELGGDAELTAGHVTVTTVLAFLSFPLWIGAVS</sequence>
<keyword evidence="7 8" id="KW-0472">Membrane</keyword>
<dbReference type="Proteomes" id="UP001142610">
    <property type="component" value="Unassembled WGS sequence"/>
</dbReference>
<feature type="transmembrane region" description="Helical" evidence="8">
    <location>
        <begin position="135"/>
        <end position="160"/>
    </location>
</feature>
<keyword evidence="4" id="KW-1003">Cell membrane</keyword>
<dbReference type="Gene3D" id="1.20.1530.20">
    <property type="match status" value="1"/>
</dbReference>
<gene>
    <name evidence="9" type="ORF">NOG11_07310</name>
</gene>
<accession>A0A9X2L952</accession>
<keyword evidence="10" id="KW-1185">Reference proteome</keyword>
<dbReference type="PANTHER" id="PTHR36838">
    <property type="entry name" value="AUXIN EFFLUX CARRIER FAMILY PROTEIN"/>
    <property type="match status" value="1"/>
</dbReference>
<feature type="transmembrane region" description="Helical" evidence="8">
    <location>
        <begin position="52"/>
        <end position="71"/>
    </location>
</feature>
<feature type="transmembrane region" description="Helical" evidence="8">
    <location>
        <begin position="296"/>
        <end position="316"/>
    </location>
</feature>
<evidence type="ECO:0000313" key="9">
    <source>
        <dbReference type="EMBL" id="MCQ8185199.1"/>
    </source>
</evidence>
<comment type="caution">
    <text evidence="9">The sequence shown here is derived from an EMBL/GenBank/DDBJ whole genome shotgun (WGS) entry which is preliminary data.</text>
</comment>
<feature type="transmembrane region" description="Helical" evidence="8">
    <location>
        <begin position="213"/>
        <end position="230"/>
    </location>
</feature>
<keyword evidence="3" id="KW-0813">Transport</keyword>
<dbReference type="EMBL" id="JANIBC010000004">
    <property type="protein sequence ID" value="MCQ8185199.1"/>
    <property type="molecule type" value="Genomic_DNA"/>
</dbReference>
<evidence type="ECO:0000256" key="5">
    <source>
        <dbReference type="ARBA" id="ARBA00022692"/>
    </source>
</evidence>
<dbReference type="InterPro" id="IPR004776">
    <property type="entry name" value="Mem_transp_PIN-like"/>
</dbReference>
<organism evidence="9 10">
    <name type="scientific">Parvularcula maris</name>
    <dbReference type="NCBI Taxonomy" id="2965077"/>
    <lineage>
        <taxon>Bacteria</taxon>
        <taxon>Pseudomonadati</taxon>
        <taxon>Pseudomonadota</taxon>
        <taxon>Alphaproteobacteria</taxon>
        <taxon>Parvularculales</taxon>
        <taxon>Parvularculaceae</taxon>
        <taxon>Parvularcula</taxon>
    </lineage>
</organism>
<evidence type="ECO:0000256" key="3">
    <source>
        <dbReference type="ARBA" id="ARBA00022448"/>
    </source>
</evidence>
<proteinExistence type="inferred from homology"/>
<dbReference type="GO" id="GO:0055085">
    <property type="term" value="P:transmembrane transport"/>
    <property type="evidence" value="ECO:0007669"/>
    <property type="project" value="InterPro"/>
</dbReference>
<evidence type="ECO:0000256" key="1">
    <source>
        <dbReference type="ARBA" id="ARBA00004651"/>
    </source>
</evidence>
<evidence type="ECO:0000256" key="6">
    <source>
        <dbReference type="ARBA" id="ARBA00022989"/>
    </source>
</evidence>
<comment type="subcellular location">
    <subcellularLocation>
        <location evidence="1">Cell membrane</location>
        <topology evidence="1">Multi-pass membrane protein</topology>
    </subcellularLocation>
</comment>
<feature type="transmembrane region" description="Helical" evidence="8">
    <location>
        <begin position="172"/>
        <end position="193"/>
    </location>
</feature>
<dbReference type="PANTHER" id="PTHR36838:SF4">
    <property type="entry name" value="AUXIN EFFLUX CARRIER FAMILY PROTEIN"/>
    <property type="match status" value="1"/>
</dbReference>
<keyword evidence="6 8" id="KW-1133">Transmembrane helix</keyword>
<evidence type="ECO:0000256" key="8">
    <source>
        <dbReference type="SAM" id="Phobius"/>
    </source>
</evidence>
<protein>
    <submittedName>
        <fullName evidence="9">AEC family transporter</fullName>
    </submittedName>
</protein>
<feature type="transmembrane region" description="Helical" evidence="8">
    <location>
        <begin position="78"/>
        <end position="96"/>
    </location>
</feature>
<evidence type="ECO:0000256" key="2">
    <source>
        <dbReference type="ARBA" id="ARBA00010145"/>
    </source>
</evidence>
<name>A0A9X2L952_9PROT</name>
<reference evidence="9" key="1">
    <citation type="submission" date="2022-07" db="EMBL/GenBank/DDBJ databases">
        <title>Parvularcula maris sp. nov., an algicidal bacterium isolated from seawater.</title>
        <authorList>
            <person name="Li F."/>
        </authorList>
    </citation>
    <scope>NUCLEOTIDE SEQUENCE</scope>
    <source>
        <strain evidence="9">BGMRC 0090</strain>
    </source>
</reference>
<dbReference type="GO" id="GO:0005886">
    <property type="term" value="C:plasma membrane"/>
    <property type="evidence" value="ECO:0007669"/>
    <property type="project" value="UniProtKB-SubCell"/>
</dbReference>
<keyword evidence="5 8" id="KW-0812">Transmembrane</keyword>
<evidence type="ECO:0000313" key="10">
    <source>
        <dbReference type="Proteomes" id="UP001142610"/>
    </source>
</evidence>
<dbReference type="InterPro" id="IPR038770">
    <property type="entry name" value="Na+/solute_symporter_sf"/>
</dbReference>
<evidence type="ECO:0000256" key="7">
    <source>
        <dbReference type="ARBA" id="ARBA00023136"/>
    </source>
</evidence>
<evidence type="ECO:0000256" key="4">
    <source>
        <dbReference type="ARBA" id="ARBA00022475"/>
    </source>
</evidence>
<comment type="similarity">
    <text evidence="2">Belongs to the auxin efflux carrier (TC 2.A.69) family.</text>
</comment>
<dbReference type="AlphaFoldDB" id="A0A9X2L952"/>